<dbReference type="EMBL" id="JPOS01000012">
    <property type="protein sequence ID" value="KGE89213.1"/>
    <property type="molecule type" value="Genomic_DNA"/>
</dbReference>
<name>A0A098SC34_9BACT</name>
<keyword evidence="3" id="KW-1185">Reference proteome</keyword>
<dbReference type="STRING" id="1524460.IX84_05535"/>
<dbReference type="InterPro" id="IPR036761">
    <property type="entry name" value="TTHA0802/YceI-like_sf"/>
</dbReference>
<gene>
    <name evidence="2" type="ORF">IX84_05535</name>
</gene>
<feature type="domain" description="Lipid/polyisoprenoid-binding YceI-like" evidence="1">
    <location>
        <begin position="54"/>
        <end position="180"/>
    </location>
</feature>
<dbReference type="AlphaFoldDB" id="A0A098SC34"/>
<dbReference type="Proteomes" id="UP000029736">
    <property type="component" value="Unassembled WGS sequence"/>
</dbReference>
<dbReference type="Pfam" id="PF04264">
    <property type="entry name" value="YceI"/>
    <property type="match status" value="1"/>
</dbReference>
<dbReference type="Gene3D" id="2.40.128.110">
    <property type="entry name" value="Lipid/polyisoprenoid-binding, YceI-like"/>
    <property type="match status" value="1"/>
</dbReference>
<dbReference type="PANTHER" id="PTHR34406:SF1">
    <property type="entry name" value="PROTEIN YCEI"/>
    <property type="match status" value="1"/>
</dbReference>
<dbReference type="InterPro" id="IPR007372">
    <property type="entry name" value="Lipid/polyisoprenoid-bd_YceI"/>
</dbReference>
<dbReference type="SUPFAM" id="SSF101874">
    <property type="entry name" value="YceI-like"/>
    <property type="match status" value="1"/>
</dbReference>
<protein>
    <recommendedName>
        <fullName evidence="1">Lipid/polyisoprenoid-binding YceI-like domain-containing protein</fullName>
    </recommendedName>
</protein>
<accession>A0A098SC34</accession>
<sequence length="186" mass="20401">MMMGLLLCTALQTALPAQSKFFTRSGQITFDAEGITDYFEEIKALNKEAVCVLDFQSGKMEWAVRMKGFHFKNGLMEEHFNENYVESEQYPKAVFKGDLTGLPDEAALQKTGSWPVTAKGLLTLHGVTHQVSSTGSIQSDGEGLHAVAAFSVKLEDYKIKIPSIVGSKIAEVVDITVDANLQPLKK</sequence>
<evidence type="ECO:0000313" key="3">
    <source>
        <dbReference type="Proteomes" id="UP000029736"/>
    </source>
</evidence>
<reference evidence="2 3" key="1">
    <citation type="journal article" date="2014" name="Int. J. Syst. Evol. Microbiol.">
        <title>Phaeodactylibacter xiamenensis gen. nov., sp. nov., a member of the family Saprospiraceae isolated from the marine alga Phaeodactylum tricornutum.</title>
        <authorList>
            <person name="Chen Z.Jr."/>
            <person name="Lei X."/>
            <person name="Lai Q."/>
            <person name="Li Y."/>
            <person name="Zhang B."/>
            <person name="Zhang J."/>
            <person name="Zhang H."/>
            <person name="Yang L."/>
            <person name="Zheng W."/>
            <person name="Tian Y."/>
            <person name="Yu Z."/>
            <person name="Xu H.Jr."/>
            <person name="Zheng T."/>
        </authorList>
    </citation>
    <scope>NUCLEOTIDE SEQUENCE [LARGE SCALE GENOMIC DNA]</scope>
    <source>
        <strain evidence="2 3">KD52</strain>
    </source>
</reference>
<proteinExistence type="predicted"/>
<comment type="caution">
    <text evidence="2">The sequence shown here is derived from an EMBL/GenBank/DDBJ whole genome shotgun (WGS) entry which is preliminary data.</text>
</comment>
<organism evidence="2 3">
    <name type="scientific">Phaeodactylibacter xiamenensis</name>
    <dbReference type="NCBI Taxonomy" id="1524460"/>
    <lineage>
        <taxon>Bacteria</taxon>
        <taxon>Pseudomonadati</taxon>
        <taxon>Bacteroidota</taxon>
        <taxon>Saprospiria</taxon>
        <taxon>Saprospirales</taxon>
        <taxon>Haliscomenobacteraceae</taxon>
        <taxon>Phaeodactylibacter</taxon>
    </lineage>
</organism>
<evidence type="ECO:0000259" key="1">
    <source>
        <dbReference type="Pfam" id="PF04264"/>
    </source>
</evidence>
<dbReference type="PANTHER" id="PTHR34406">
    <property type="entry name" value="PROTEIN YCEI"/>
    <property type="match status" value="1"/>
</dbReference>
<evidence type="ECO:0000313" key="2">
    <source>
        <dbReference type="EMBL" id="KGE89213.1"/>
    </source>
</evidence>